<dbReference type="InterPro" id="IPR002401">
    <property type="entry name" value="Cyt_P450_E_grp-I"/>
</dbReference>
<keyword evidence="12 15" id="KW-0472">Membrane</keyword>
<evidence type="ECO:0000256" key="9">
    <source>
        <dbReference type="ARBA" id="ARBA00023002"/>
    </source>
</evidence>
<keyword evidence="6 15" id="KW-0812">Transmembrane</keyword>
<dbReference type="GO" id="GO:0004497">
    <property type="term" value="F:monooxygenase activity"/>
    <property type="evidence" value="ECO:0007669"/>
    <property type="project" value="UniProtKB-KW"/>
</dbReference>
<keyword evidence="8 15" id="KW-1133">Transmembrane helix</keyword>
<comment type="similarity">
    <text evidence="4 14">Belongs to the cytochrome P450 family.</text>
</comment>
<sequence length="537" mass="60371">MISKKLLLDLAHHLGFYSLLVSGISFIYVLGVIVYRLTLHPLAKYPGPFLAKITDVYLAYHAWKGDRHLEFYRCHEKYGTHVRMGPNLLSVNTNTALKTIYGHRANVRKADFYTAFPANKHTFNVHSSIDKMAHARKRRVLSHAFSDSAIKAMERYVIDKVETFCRVLPQAPFDLLKAGHSTNEVDGWSAPKNMADMCDWLAFDIMGELAFGKSFDMLESPDNRFATALVGNAAHRHLICGTHLTIHNWHLDKVLFHKIAASRAQYMAYSKQQAQERTKLGLDVDRKDFFYYLLNAKDPETGHGFTPAELWGESNLLIIAGSDTTSTALAATFFYLTHNPDVLAKAVEEVRSTFDSVEEITHGPKLTSCHYLRACIDEAMRMSPPVGGGLPRHILPGGLDVDGIHYPAGIDICVPHYTIHHNPNYYPDPFKYDPSRWLPELASPELAKYHELAQSAFCPFSIGPRGCIGKGLAYVEMTTTLARTLFSFDMRLAPGTTLGEGGADLEEGRRRTSEYQLKDTFTSMKDGPLVQFKPVRR</sequence>
<dbReference type="InterPro" id="IPR001128">
    <property type="entry name" value="Cyt_P450"/>
</dbReference>
<evidence type="ECO:0008006" key="18">
    <source>
        <dbReference type="Google" id="ProtNLM"/>
    </source>
</evidence>
<dbReference type="PANTHER" id="PTHR24305:SF237">
    <property type="entry name" value="CYTOCHROME P450 MONOOXYGENASE ATNE-RELATED"/>
    <property type="match status" value="1"/>
</dbReference>
<dbReference type="RefSeq" id="XP_016218519.1">
    <property type="nucleotide sequence ID" value="XM_016353366.1"/>
</dbReference>
<dbReference type="AlphaFoldDB" id="A0A0D2AQ62"/>
<dbReference type="OrthoDB" id="1470350at2759"/>
<dbReference type="InterPro" id="IPR036396">
    <property type="entry name" value="Cyt_P450_sf"/>
</dbReference>
<dbReference type="InterPro" id="IPR050121">
    <property type="entry name" value="Cytochrome_P450_monoxygenase"/>
</dbReference>
<dbReference type="FunFam" id="1.10.630.10:FF:000063">
    <property type="entry name" value="Cytochrome P450 monooxygenase"/>
    <property type="match status" value="1"/>
</dbReference>
<evidence type="ECO:0000256" key="14">
    <source>
        <dbReference type="RuleBase" id="RU000461"/>
    </source>
</evidence>
<accession>A0A0D2AQ62</accession>
<keyword evidence="17" id="KW-1185">Reference proteome</keyword>
<evidence type="ECO:0000256" key="12">
    <source>
        <dbReference type="ARBA" id="ARBA00023136"/>
    </source>
</evidence>
<evidence type="ECO:0000256" key="5">
    <source>
        <dbReference type="ARBA" id="ARBA00022617"/>
    </source>
</evidence>
<dbReference type="GO" id="GO:0005506">
    <property type="term" value="F:iron ion binding"/>
    <property type="evidence" value="ECO:0007669"/>
    <property type="project" value="InterPro"/>
</dbReference>
<evidence type="ECO:0000256" key="1">
    <source>
        <dbReference type="ARBA" id="ARBA00001971"/>
    </source>
</evidence>
<reference evidence="16 17" key="1">
    <citation type="submission" date="2015-01" db="EMBL/GenBank/DDBJ databases">
        <title>The Genome Sequence of Ochroconis gallopava CBS43764.</title>
        <authorList>
            <consortium name="The Broad Institute Genomics Platform"/>
            <person name="Cuomo C."/>
            <person name="de Hoog S."/>
            <person name="Gorbushina A."/>
            <person name="Stielow B."/>
            <person name="Teixiera M."/>
            <person name="Abouelleil A."/>
            <person name="Chapman S.B."/>
            <person name="Priest M."/>
            <person name="Young S.K."/>
            <person name="Wortman J."/>
            <person name="Nusbaum C."/>
            <person name="Birren B."/>
        </authorList>
    </citation>
    <scope>NUCLEOTIDE SEQUENCE [LARGE SCALE GENOMIC DNA]</scope>
    <source>
        <strain evidence="16 17">CBS 43764</strain>
    </source>
</reference>
<evidence type="ECO:0000313" key="17">
    <source>
        <dbReference type="Proteomes" id="UP000053259"/>
    </source>
</evidence>
<dbReference type="Pfam" id="PF00067">
    <property type="entry name" value="p450"/>
    <property type="match status" value="1"/>
</dbReference>
<dbReference type="GO" id="GO:0020037">
    <property type="term" value="F:heme binding"/>
    <property type="evidence" value="ECO:0007669"/>
    <property type="project" value="InterPro"/>
</dbReference>
<dbReference type="VEuPathDB" id="FungiDB:PV09_00605"/>
<evidence type="ECO:0000256" key="15">
    <source>
        <dbReference type="SAM" id="Phobius"/>
    </source>
</evidence>
<evidence type="ECO:0000256" key="7">
    <source>
        <dbReference type="ARBA" id="ARBA00022723"/>
    </source>
</evidence>
<dbReference type="CDD" id="cd11061">
    <property type="entry name" value="CYP67-like"/>
    <property type="match status" value="1"/>
</dbReference>
<evidence type="ECO:0000256" key="4">
    <source>
        <dbReference type="ARBA" id="ARBA00010617"/>
    </source>
</evidence>
<feature type="binding site" description="axial binding residue" evidence="13">
    <location>
        <position position="467"/>
    </location>
    <ligand>
        <name>heme</name>
        <dbReference type="ChEBI" id="CHEBI:30413"/>
    </ligand>
    <ligandPart>
        <name>Fe</name>
        <dbReference type="ChEBI" id="CHEBI:18248"/>
    </ligandPart>
</feature>
<keyword evidence="5 13" id="KW-0349">Heme</keyword>
<evidence type="ECO:0000256" key="10">
    <source>
        <dbReference type="ARBA" id="ARBA00023004"/>
    </source>
</evidence>
<dbReference type="GO" id="GO:0016705">
    <property type="term" value="F:oxidoreductase activity, acting on paired donors, with incorporation or reduction of molecular oxygen"/>
    <property type="evidence" value="ECO:0007669"/>
    <property type="project" value="InterPro"/>
</dbReference>
<keyword evidence="11 14" id="KW-0503">Monooxygenase</keyword>
<comment type="subcellular location">
    <subcellularLocation>
        <location evidence="2">Membrane</location>
    </subcellularLocation>
</comment>
<protein>
    <recommendedName>
        <fullName evidence="18">Cytochrome P450</fullName>
    </recommendedName>
</protein>
<comment type="pathway">
    <text evidence="3">Mycotoxin biosynthesis.</text>
</comment>
<dbReference type="GO" id="GO:0016020">
    <property type="term" value="C:membrane"/>
    <property type="evidence" value="ECO:0007669"/>
    <property type="project" value="UniProtKB-SubCell"/>
</dbReference>
<evidence type="ECO:0000313" key="16">
    <source>
        <dbReference type="EMBL" id="KIW08650.1"/>
    </source>
</evidence>
<dbReference type="InParanoid" id="A0A0D2AQ62"/>
<dbReference type="PRINTS" id="PR00463">
    <property type="entry name" value="EP450I"/>
</dbReference>
<organism evidence="16 17">
    <name type="scientific">Verruconis gallopava</name>
    <dbReference type="NCBI Taxonomy" id="253628"/>
    <lineage>
        <taxon>Eukaryota</taxon>
        <taxon>Fungi</taxon>
        <taxon>Dikarya</taxon>
        <taxon>Ascomycota</taxon>
        <taxon>Pezizomycotina</taxon>
        <taxon>Dothideomycetes</taxon>
        <taxon>Pleosporomycetidae</taxon>
        <taxon>Venturiales</taxon>
        <taxon>Sympoventuriaceae</taxon>
        <taxon>Verruconis</taxon>
    </lineage>
</organism>
<dbReference type="GeneID" id="27308578"/>
<keyword evidence="7 13" id="KW-0479">Metal-binding</keyword>
<feature type="transmembrane region" description="Helical" evidence="15">
    <location>
        <begin position="14"/>
        <end position="35"/>
    </location>
</feature>
<dbReference type="PRINTS" id="PR00385">
    <property type="entry name" value="P450"/>
</dbReference>
<evidence type="ECO:0000256" key="8">
    <source>
        <dbReference type="ARBA" id="ARBA00022989"/>
    </source>
</evidence>
<keyword evidence="10 13" id="KW-0408">Iron</keyword>
<evidence type="ECO:0000256" key="11">
    <source>
        <dbReference type="ARBA" id="ARBA00023033"/>
    </source>
</evidence>
<dbReference type="GO" id="GO:1902181">
    <property type="term" value="P:verruculogen biosynthetic process"/>
    <property type="evidence" value="ECO:0007669"/>
    <property type="project" value="UniProtKB-ARBA"/>
</dbReference>
<dbReference type="Proteomes" id="UP000053259">
    <property type="component" value="Unassembled WGS sequence"/>
</dbReference>
<proteinExistence type="inferred from homology"/>
<dbReference type="STRING" id="253628.A0A0D2AQ62"/>
<name>A0A0D2AQ62_9PEZI</name>
<evidence type="ECO:0000256" key="3">
    <source>
        <dbReference type="ARBA" id="ARBA00004685"/>
    </source>
</evidence>
<evidence type="ECO:0000256" key="13">
    <source>
        <dbReference type="PIRSR" id="PIRSR602401-1"/>
    </source>
</evidence>
<dbReference type="EMBL" id="KN847530">
    <property type="protein sequence ID" value="KIW08650.1"/>
    <property type="molecule type" value="Genomic_DNA"/>
</dbReference>
<dbReference type="PANTHER" id="PTHR24305">
    <property type="entry name" value="CYTOCHROME P450"/>
    <property type="match status" value="1"/>
</dbReference>
<keyword evidence="9 14" id="KW-0560">Oxidoreductase</keyword>
<dbReference type="PROSITE" id="PS00086">
    <property type="entry name" value="CYTOCHROME_P450"/>
    <property type="match status" value="1"/>
</dbReference>
<dbReference type="Gene3D" id="1.10.630.10">
    <property type="entry name" value="Cytochrome P450"/>
    <property type="match status" value="1"/>
</dbReference>
<dbReference type="HOGENOM" id="CLU_001570_14_11_1"/>
<dbReference type="InterPro" id="IPR017972">
    <property type="entry name" value="Cyt_P450_CS"/>
</dbReference>
<gene>
    <name evidence="16" type="ORF">PV09_00605</name>
</gene>
<evidence type="ECO:0000256" key="2">
    <source>
        <dbReference type="ARBA" id="ARBA00004370"/>
    </source>
</evidence>
<evidence type="ECO:0000256" key="6">
    <source>
        <dbReference type="ARBA" id="ARBA00022692"/>
    </source>
</evidence>
<comment type="cofactor">
    <cofactor evidence="1 13">
        <name>heme</name>
        <dbReference type="ChEBI" id="CHEBI:30413"/>
    </cofactor>
</comment>
<dbReference type="SUPFAM" id="SSF48264">
    <property type="entry name" value="Cytochrome P450"/>
    <property type="match status" value="1"/>
</dbReference>